<sequence length="451" mass="51109">DPFLEQEAAKGKDQDKGPLESGIVQQPPEKYKKPAVQFFDWDSKSYKEKDPFLVQSEKELKSTPPKDGTAAQQEAGLTSDVQASAGVKFSGFMSSATVTLFDKKPVVVLPNQSLNLFLTVKDSKTSRERHHMRMAFDNELRVVRRMHFVYLRNICKSIFIVTANRLYCGRHLVESLIVQQTGDPYLLNFLLKASWILDCARLCNNAAVRRRLIYNNYFLLDASSLDNAVVDLINCMQPGSTSRLRVCVPNVYDRYMRFSPRIIHNPQYFRRLLSLLCRLVNMRLCVSGTSEEVLDFAIVNLCIMFGCMYSNYANFAGLPVEANIEEIIDNMKSSNLKRGVLGRKCFSLFMQFSNVYGVVFNNANTIRICDIDFPPVLLQQCSEHFAGQVEHAVASGSMGFHVVMQNISMQLCMLVDKMSIAACEEEISAYAEIYDRMINSSNVGEDKGQQR</sequence>
<proteinExistence type="predicted"/>
<keyword evidence="3" id="KW-1185">Reference proteome</keyword>
<dbReference type="InterPro" id="IPR021902">
    <property type="entry name" value="DUF3514"/>
</dbReference>
<feature type="region of interest" description="Disordered" evidence="1">
    <location>
        <begin position="1"/>
        <end position="30"/>
    </location>
</feature>
<dbReference type="EMBL" id="QOHL01000052">
    <property type="protein sequence ID" value="RZB12261.1"/>
    <property type="molecule type" value="Genomic_DNA"/>
</dbReference>
<dbReference type="AlphaFoldDB" id="A0A4Q6I384"/>
<evidence type="ECO:0000313" key="3">
    <source>
        <dbReference type="Proteomes" id="UP000293377"/>
    </source>
</evidence>
<dbReference type="RefSeq" id="WP_129992778.1">
    <property type="nucleotide sequence ID" value="NZ_QOHL01000052.1"/>
</dbReference>
<comment type="caution">
    <text evidence="2">The sequence shown here is derived from an EMBL/GenBank/DDBJ whole genome shotgun (WGS) entry which is preliminary data.</text>
</comment>
<name>A0A4Q6I384_9RICK</name>
<dbReference type="Pfam" id="PF12027">
    <property type="entry name" value="DUF3514"/>
    <property type="match status" value="1"/>
</dbReference>
<dbReference type="Proteomes" id="UP000293377">
    <property type="component" value="Unassembled WGS sequence"/>
</dbReference>
<accession>A0A4Q6I384</accession>
<evidence type="ECO:0000313" key="2">
    <source>
        <dbReference type="EMBL" id="RZB12261.1"/>
    </source>
</evidence>
<reference evidence="2 3" key="1">
    <citation type="submission" date="2018-06" db="EMBL/GenBank/DDBJ databases">
        <title>Complete Genome Sequence of Ehrlichia minasensis Isolated From Cattle.</title>
        <authorList>
            <person name="Aguiar D.M."/>
            <person name="Araujo J.P.A.Jr."/>
            <person name="Nakazato L."/>
            <person name="Bard E."/>
            <person name="Cabezas-Cruz A."/>
        </authorList>
    </citation>
    <scope>NUCLEOTIDE SEQUENCE [LARGE SCALE GENOMIC DNA]</scope>
    <source>
        <strain evidence="2 3">B11</strain>
    </source>
</reference>
<organism evidence="2 3">
    <name type="scientific">Ehrlichia minasensis</name>
    <dbReference type="NCBI Taxonomy" id="1242993"/>
    <lineage>
        <taxon>Bacteria</taxon>
        <taxon>Pseudomonadati</taxon>
        <taxon>Pseudomonadota</taxon>
        <taxon>Alphaproteobacteria</taxon>
        <taxon>Rickettsiales</taxon>
        <taxon>Anaplasmataceae</taxon>
        <taxon>Ehrlichia</taxon>
    </lineage>
</organism>
<feature type="compositionally biased region" description="Basic and acidic residues" evidence="1">
    <location>
        <begin position="7"/>
        <end position="18"/>
    </location>
</feature>
<gene>
    <name evidence="2" type="ORF">DRF75_05085</name>
</gene>
<feature type="region of interest" description="Disordered" evidence="1">
    <location>
        <begin position="55"/>
        <end position="76"/>
    </location>
</feature>
<evidence type="ECO:0000256" key="1">
    <source>
        <dbReference type="SAM" id="MobiDB-lite"/>
    </source>
</evidence>
<feature type="non-terminal residue" evidence="2">
    <location>
        <position position="1"/>
    </location>
</feature>
<protein>
    <submittedName>
        <fullName evidence="2">DUF3514 domain-containing protein</fullName>
    </submittedName>
</protein>